<protein>
    <submittedName>
        <fullName evidence="2">Uncharacterized protein</fullName>
    </submittedName>
</protein>
<organism evidence="2 3">
    <name type="scientific">Papilio xuthus</name>
    <name type="common">Asian swallowtail butterfly</name>
    <dbReference type="NCBI Taxonomy" id="66420"/>
    <lineage>
        <taxon>Eukaryota</taxon>
        <taxon>Metazoa</taxon>
        <taxon>Ecdysozoa</taxon>
        <taxon>Arthropoda</taxon>
        <taxon>Hexapoda</taxon>
        <taxon>Insecta</taxon>
        <taxon>Pterygota</taxon>
        <taxon>Neoptera</taxon>
        <taxon>Endopterygota</taxon>
        <taxon>Lepidoptera</taxon>
        <taxon>Glossata</taxon>
        <taxon>Ditrysia</taxon>
        <taxon>Papilionoidea</taxon>
        <taxon>Papilionidae</taxon>
        <taxon>Papilioninae</taxon>
        <taxon>Papilio</taxon>
    </lineage>
</organism>
<reference evidence="2 3" key="1">
    <citation type="journal article" date="2015" name="Nat. Commun.">
        <title>Outbred genome sequencing and CRISPR/Cas9 gene editing in butterflies.</title>
        <authorList>
            <person name="Li X."/>
            <person name="Fan D."/>
            <person name="Zhang W."/>
            <person name="Liu G."/>
            <person name="Zhang L."/>
            <person name="Zhao L."/>
            <person name="Fang X."/>
            <person name="Chen L."/>
            <person name="Dong Y."/>
            <person name="Chen Y."/>
            <person name="Ding Y."/>
            <person name="Zhao R."/>
            <person name="Feng M."/>
            <person name="Zhu Y."/>
            <person name="Feng Y."/>
            <person name="Jiang X."/>
            <person name="Zhu D."/>
            <person name="Xiang H."/>
            <person name="Feng X."/>
            <person name="Li S."/>
            <person name="Wang J."/>
            <person name="Zhang G."/>
            <person name="Kronforst M.R."/>
            <person name="Wang W."/>
        </authorList>
    </citation>
    <scope>NUCLEOTIDE SEQUENCE [LARGE SCALE GENOMIC DNA]</scope>
    <source>
        <strain evidence="2">Ya'a_city_454_Px</strain>
        <tissue evidence="2">Whole body</tissue>
    </source>
</reference>
<evidence type="ECO:0000256" key="1">
    <source>
        <dbReference type="SAM" id="MobiDB-lite"/>
    </source>
</evidence>
<sequence>MPPELQLLHTSASMQHLQHVQLHQLAAHQALGQLPPALAPLQHPALAQLQHPALSQLQAHPGLAQVQTLQAHPGMPQLQAHHAAVGQMQAHHSSLGPVRSRPLCHHHAPRHAT</sequence>
<keyword evidence="3" id="KW-1185">Reference proteome</keyword>
<evidence type="ECO:0000313" key="3">
    <source>
        <dbReference type="Proteomes" id="UP000053268"/>
    </source>
</evidence>
<dbReference type="AlphaFoldDB" id="A0A194QCQ6"/>
<feature type="region of interest" description="Disordered" evidence="1">
    <location>
        <begin position="71"/>
        <end position="113"/>
    </location>
</feature>
<evidence type="ECO:0000313" key="2">
    <source>
        <dbReference type="EMBL" id="KPJ03323.1"/>
    </source>
</evidence>
<feature type="compositionally biased region" description="Basic residues" evidence="1">
    <location>
        <begin position="102"/>
        <end position="113"/>
    </location>
</feature>
<proteinExistence type="predicted"/>
<accession>A0A194QCQ6</accession>
<name>A0A194QCQ6_PAPXU</name>
<gene>
    <name evidence="2" type="ORF">RR46_06479</name>
</gene>
<dbReference type="Proteomes" id="UP000053268">
    <property type="component" value="Unassembled WGS sequence"/>
</dbReference>
<dbReference type="EMBL" id="KQ459185">
    <property type="protein sequence ID" value="KPJ03323.1"/>
    <property type="molecule type" value="Genomic_DNA"/>
</dbReference>